<evidence type="ECO:0000313" key="2">
    <source>
        <dbReference type="Proteomes" id="UP000257109"/>
    </source>
</evidence>
<comment type="caution">
    <text evidence="1">The sequence shown here is derived from an EMBL/GenBank/DDBJ whole genome shotgun (WGS) entry which is preliminary data.</text>
</comment>
<dbReference type="PANTHER" id="PTHR35046">
    <property type="entry name" value="ZINC KNUCKLE (CCHC-TYPE) FAMILY PROTEIN"/>
    <property type="match status" value="1"/>
</dbReference>
<dbReference type="Proteomes" id="UP000257109">
    <property type="component" value="Unassembled WGS sequence"/>
</dbReference>
<keyword evidence="2" id="KW-1185">Reference proteome</keyword>
<dbReference type="AlphaFoldDB" id="A0A371EG24"/>
<accession>A0A371EG24</accession>
<gene>
    <name evidence="1" type="ORF">CR513_56408</name>
</gene>
<organism evidence="1 2">
    <name type="scientific">Mucuna pruriens</name>
    <name type="common">Velvet bean</name>
    <name type="synonym">Dolichos pruriens</name>
    <dbReference type="NCBI Taxonomy" id="157652"/>
    <lineage>
        <taxon>Eukaryota</taxon>
        <taxon>Viridiplantae</taxon>
        <taxon>Streptophyta</taxon>
        <taxon>Embryophyta</taxon>
        <taxon>Tracheophyta</taxon>
        <taxon>Spermatophyta</taxon>
        <taxon>Magnoliopsida</taxon>
        <taxon>eudicotyledons</taxon>
        <taxon>Gunneridae</taxon>
        <taxon>Pentapetalae</taxon>
        <taxon>rosids</taxon>
        <taxon>fabids</taxon>
        <taxon>Fabales</taxon>
        <taxon>Fabaceae</taxon>
        <taxon>Papilionoideae</taxon>
        <taxon>50 kb inversion clade</taxon>
        <taxon>NPAAA clade</taxon>
        <taxon>indigoferoid/millettioid clade</taxon>
        <taxon>Phaseoleae</taxon>
        <taxon>Mucuna</taxon>
    </lineage>
</organism>
<dbReference type="PANTHER" id="PTHR35046:SF9">
    <property type="entry name" value="RNA-DIRECTED DNA POLYMERASE"/>
    <property type="match status" value="1"/>
</dbReference>
<dbReference type="OrthoDB" id="1747743at2759"/>
<protein>
    <submittedName>
        <fullName evidence="1">Uncharacterized protein</fullName>
    </submittedName>
</protein>
<proteinExistence type="predicted"/>
<name>A0A371EG24_MUCPR</name>
<sequence>MVVNKQVPLAFTLGKYSDKILCDVLPMEATHIFLDRPWQYDQKVIHEAVTNMFSFTYVGQKEKPRSHT</sequence>
<evidence type="ECO:0000313" key="1">
    <source>
        <dbReference type="EMBL" id="RDX64971.1"/>
    </source>
</evidence>
<feature type="non-terminal residue" evidence="1">
    <location>
        <position position="1"/>
    </location>
</feature>
<dbReference type="EMBL" id="QJKJ01014131">
    <property type="protein sequence ID" value="RDX64971.1"/>
    <property type="molecule type" value="Genomic_DNA"/>
</dbReference>
<reference evidence="1" key="1">
    <citation type="submission" date="2018-05" db="EMBL/GenBank/DDBJ databases">
        <title>Draft genome of Mucuna pruriens seed.</title>
        <authorList>
            <person name="Nnadi N.E."/>
            <person name="Vos R."/>
            <person name="Hasami M.H."/>
            <person name="Devisetty U.K."/>
            <person name="Aguiy J.C."/>
        </authorList>
    </citation>
    <scope>NUCLEOTIDE SEQUENCE [LARGE SCALE GENOMIC DNA]</scope>
    <source>
        <strain evidence="1">JCA_2017</strain>
    </source>
</reference>